<evidence type="ECO:0000313" key="2">
    <source>
        <dbReference type="EMBL" id="SDL37004.1"/>
    </source>
</evidence>
<evidence type="ECO:0000256" key="1">
    <source>
        <dbReference type="SAM" id="SignalP"/>
    </source>
</evidence>
<feature type="chain" id="PRO_5011649820" evidence="1">
    <location>
        <begin position="31"/>
        <end position="74"/>
    </location>
</feature>
<reference evidence="2 3" key="1">
    <citation type="submission" date="2016-10" db="EMBL/GenBank/DDBJ databases">
        <authorList>
            <person name="de Groot N.N."/>
        </authorList>
    </citation>
    <scope>NUCLEOTIDE SEQUENCE [LARGE SCALE GENOMIC DNA]</scope>
    <source>
        <strain evidence="2 3">DSM 19886</strain>
    </source>
</reference>
<feature type="signal peptide" evidence="1">
    <location>
        <begin position="1"/>
        <end position="30"/>
    </location>
</feature>
<gene>
    <name evidence="2" type="ORF">SAMN04488514_101558</name>
</gene>
<dbReference type="AlphaFoldDB" id="A0A1G9JIR7"/>
<accession>A0A1G9JIR7</accession>
<dbReference type="STRING" id="192904.SAMN04488514_101558"/>
<organism evidence="2 3">
    <name type="scientific">Kriegella aquimaris</name>
    <dbReference type="NCBI Taxonomy" id="192904"/>
    <lineage>
        <taxon>Bacteria</taxon>
        <taxon>Pseudomonadati</taxon>
        <taxon>Bacteroidota</taxon>
        <taxon>Flavobacteriia</taxon>
        <taxon>Flavobacteriales</taxon>
        <taxon>Flavobacteriaceae</taxon>
        <taxon>Kriegella</taxon>
    </lineage>
</organism>
<protein>
    <submittedName>
        <fullName evidence="2">Uncharacterized protein</fullName>
    </submittedName>
</protein>
<name>A0A1G9JIR7_9FLAO</name>
<dbReference type="RefSeq" id="WP_089885013.1">
    <property type="nucleotide sequence ID" value="NZ_FNGV01000001.1"/>
</dbReference>
<dbReference type="EMBL" id="FNGV01000001">
    <property type="protein sequence ID" value="SDL37004.1"/>
    <property type="molecule type" value="Genomic_DNA"/>
</dbReference>
<evidence type="ECO:0000313" key="3">
    <source>
        <dbReference type="Proteomes" id="UP000199440"/>
    </source>
</evidence>
<keyword evidence="1" id="KW-0732">Signal</keyword>
<proteinExistence type="predicted"/>
<dbReference type="Proteomes" id="UP000199440">
    <property type="component" value="Unassembled WGS sequence"/>
</dbReference>
<dbReference type="OrthoDB" id="1674454at2"/>
<sequence>MKDWIKARRKVPFARMTFLLMMVLTSYVKAQEQEISISEALKLSYGNNEKIKQYDERVQQKVYEDKPAHRIKFS</sequence>
<keyword evidence="3" id="KW-1185">Reference proteome</keyword>